<dbReference type="InterPro" id="IPR001533">
    <property type="entry name" value="Pterin_deHydtase"/>
</dbReference>
<dbReference type="PANTHER" id="PTHR42805:SF1">
    <property type="entry name" value="PTERIN-4-ALPHA-CARBINOLAMINE DEHYDRATASE-RELATED"/>
    <property type="match status" value="1"/>
</dbReference>
<dbReference type="NCBIfam" id="NF002016">
    <property type="entry name" value="PRK00823.1-1"/>
    <property type="match status" value="1"/>
</dbReference>
<evidence type="ECO:0000256" key="1">
    <source>
        <dbReference type="ARBA" id="ARBA00001554"/>
    </source>
</evidence>
<dbReference type="EC" id="4.2.1.96" evidence="4"/>
<dbReference type="Proteomes" id="UP000318453">
    <property type="component" value="Chromosome"/>
</dbReference>
<protein>
    <recommendedName>
        <fullName evidence="4">Putative pterin-4-alpha-carbinolamine dehydratase</fullName>
        <shortName evidence="4">PHS</shortName>
        <ecNumber evidence="4">4.2.1.96</ecNumber>
    </recommendedName>
    <alternativeName>
        <fullName evidence="4">4-alpha-hydroxy-tetrahydropterin dehydratase</fullName>
    </alternativeName>
    <alternativeName>
        <fullName evidence="4">Pterin carbinolamine dehydratase</fullName>
        <shortName evidence="4">PCD</shortName>
    </alternativeName>
</protein>
<dbReference type="GO" id="GO:0006729">
    <property type="term" value="P:tetrahydrobiopterin biosynthetic process"/>
    <property type="evidence" value="ECO:0007669"/>
    <property type="project" value="InterPro"/>
</dbReference>
<evidence type="ECO:0000256" key="2">
    <source>
        <dbReference type="ARBA" id="ARBA00006472"/>
    </source>
</evidence>
<accession>A0A5B8NQ59</accession>
<dbReference type="OrthoDB" id="9794987at2"/>
<dbReference type="Pfam" id="PF01329">
    <property type="entry name" value="Pterin_4a"/>
    <property type="match status" value="1"/>
</dbReference>
<proteinExistence type="inferred from homology"/>
<dbReference type="RefSeq" id="WP_146296517.1">
    <property type="nucleotide sequence ID" value="NZ_CP042326.1"/>
</dbReference>
<dbReference type="EMBL" id="CP042326">
    <property type="protein sequence ID" value="QDZ40671.1"/>
    <property type="molecule type" value="Genomic_DNA"/>
</dbReference>
<organism evidence="5 6">
    <name type="scientific">Euhalothece natronophila Z-M001</name>
    <dbReference type="NCBI Taxonomy" id="522448"/>
    <lineage>
        <taxon>Bacteria</taxon>
        <taxon>Bacillati</taxon>
        <taxon>Cyanobacteriota</taxon>
        <taxon>Cyanophyceae</taxon>
        <taxon>Oscillatoriophycideae</taxon>
        <taxon>Chroococcales</taxon>
        <taxon>Halothecacae</taxon>
        <taxon>Halothece cluster</taxon>
        <taxon>Euhalothece</taxon>
    </lineage>
</organism>
<dbReference type="InterPro" id="IPR036428">
    <property type="entry name" value="PCD_sf"/>
</dbReference>
<keyword evidence="3 4" id="KW-0456">Lyase</keyword>
<gene>
    <name evidence="5" type="ORF">FRE64_12330</name>
</gene>
<evidence type="ECO:0000256" key="3">
    <source>
        <dbReference type="ARBA" id="ARBA00023239"/>
    </source>
</evidence>
<keyword evidence="6" id="KW-1185">Reference proteome</keyword>
<evidence type="ECO:0000313" key="5">
    <source>
        <dbReference type="EMBL" id="QDZ40671.1"/>
    </source>
</evidence>
<dbReference type="SUPFAM" id="SSF55248">
    <property type="entry name" value="PCD-like"/>
    <property type="match status" value="1"/>
</dbReference>
<evidence type="ECO:0000256" key="4">
    <source>
        <dbReference type="HAMAP-Rule" id="MF_00434"/>
    </source>
</evidence>
<dbReference type="PANTHER" id="PTHR42805">
    <property type="entry name" value="PTERIN-4-ALPHA-CARBINOLAMINE DEHYDRATASE-RELATED"/>
    <property type="match status" value="1"/>
</dbReference>
<dbReference type="HAMAP" id="MF_00434">
    <property type="entry name" value="Pterin_4_alpha"/>
    <property type="match status" value="1"/>
</dbReference>
<dbReference type="CDD" id="cd00913">
    <property type="entry name" value="PCD_DCoH_subfamily_a"/>
    <property type="match status" value="1"/>
</dbReference>
<reference evidence="5" key="1">
    <citation type="submission" date="2019-08" db="EMBL/GenBank/DDBJ databases">
        <title>Carotenoids and Carotenoid Binding Proteins in the Halophilic Cyanobacterium Euhalothece sp. ZM00.</title>
        <authorList>
            <person name="Cho S.M."/>
            <person name="Song J.Y."/>
            <person name="Park Y.-I."/>
        </authorList>
    </citation>
    <scope>NUCLEOTIDE SEQUENCE [LARGE SCALE GENOMIC DNA]</scope>
    <source>
        <strain evidence="5">Z-M001</strain>
    </source>
</reference>
<dbReference type="GO" id="GO:0008124">
    <property type="term" value="F:4-alpha-hydroxytetrahydrobiopterin dehydratase activity"/>
    <property type="evidence" value="ECO:0007669"/>
    <property type="project" value="UniProtKB-UniRule"/>
</dbReference>
<comment type="similarity">
    <text evidence="2 4">Belongs to the pterin-4-alpha-carbinolamine dehydratase family.</text>
</comment>
<sequence>MENLLQENCIPCHGGVSPISEEEIKQYKPQIPDWSIINQENSSYLERCYQLSDFATALVLAQKIGEVAEKQGHHPTLIVEWGKLTVQWWTHAINGLHRNDFIMARKTDQILQEL</sequence>
<dbReference type="AlphaFoldDB" id="A0A5B8NQ59"/>
<dbReference type="KEGG" id="enn:FRE64_12330"/>
<comment type="catalytic activity">
    <reaction evidence="1 4">
        <text>(4aS,6R)-4a-hydroxy-L-erythro-5,6,7,8-tetrahydrobiopterin = (6R)-L-erythro-6,7-dihydrobiopterin + H2O</text>
        <dbReference type="Rhea" id="RHEA:11920"/>
        <dbReference type="ChEBI" id="CHEBI:15377"/>
        <dbReference type="ChEBI" id="CHEBI:15642"/>
        <dbReference type="ChEBI" id="CHEBI:43120"/>
        <dbReference type="EC" id="4.2.1.96"/>
    </reaction>
</comment>
<name>A0A5B8NQ59_9CHRO</name>
<dbReference type="Gene3D" id="3.30.1360.20">
    <property type="entry name" value="Transcriptional coactivator/pterin dehydratase"/>
    <property type="match status" value="1"/>
</dbReference>
<dbReference type="InterPro" id="IPR050376">
    <property type="entry name" value="Pterin-4-alpha-carb_dehyd"/>
</dbReference>
<evidence type="ECO:0000313" key="6">
    <source>
        <dbReference type="Proteomes" id="UP000318453"/>
    </source>
</evidence>